<accession>A0A0W1KKQ0</accession>
<dbReference type="Proteomes" id="UP000054404">
    <property type="component" value="Unassembled WGS sequence"/>
</dbReference>
<sequence>MIDHSKVHRAARVLSGGGPEVSPAKARALVTDLRAQAKRAPGIVASVTGLAEAAEHAAAVEVKVVDRATWASAGAVSIENMIPGRDVVGTLEGTVVFSAVAAKVLGQFDPFSEPERLYLVAPNVAAFRMNFDLDRRDLCLWVAVHELTHATQFAAAPWLKPELAKRAGQLMDAFNSNAGVEEALANVTAVMSLLEGHAEYVMNNVPTTRIPSRQRIVSAMAAQRAGSNPIVAFLVRKLGLDKKTAQYAAGETFVKYVVRERGMEFFNKVWLAPEHLPTPAELADPAAWIERM</sequence>
<dbReference type="OrthoDB" id="142939at2"/>
<dbReference type="EMBL" id="LNIZ01000003">
    <property type="protein sequence ID" value="KTF04247.1"/>
    <property type="molecule type" value="Genomic_DNA"/>
</dbReference>
<dbReference type="InterPro" id="IPR018766">
    <property type="entry name" value="Zinicin_2"/>
</dbReference>
<proteinExistence type="predicted"/>
<dbReference type="Gene3D" id="1.20.150.30">
    <property type="entry name" value="Zincin-like metallopeptidase, N-terminal domain"/>
    <property type="match status" value="1"/>
</dbReference>
<dbReference type="PANTHER" id="PTHR39420:SF1">
    <property type="entry name" value="HYDROLASE"/>
    <property type="match status" value="1"/>
</dbReference>
<dbReference type="AlphaFoldDB" id="A0A0W1KKQ0"/>
<comment type="caution">
    <text evidence="1">The sequence shown here is derived from an EMBL/GenBank/DDBJ whole genome shotgun (WGS) entry which is preliminary data.</text>
</comment>
<reference evidence="1 2" key="1">
    <citation type="submission" date="2015-11" db="EMBL/GenBank/DDBJ databases">
        <title>Draft Genome Sequence of the Type Strain Trueperella bernardiae LCDC 89-0504T, Isolated from Blood Culture.</title>
        <authorList>
            <person name="Bernier A.-M."/>
            <person name="Bernard K."/>
        </authorList>
    </citation>
    <scope>NUCLEOTIDE SEQUENCE [LARGE SCALE GENOMIC DNA]</scope>
    <source>
        <strain evidence="1 2">LCDC 89-0504</strain>
    </source>
</reference>
<dbReference type="SUPFAM" id="SSF55486">
    <property type="entry name" value="Metalloproteases ('zincins'), catalytic domain"/>
    <property type="match status" value="1"/>
</dbReference>
<keyword evidence="2" id="KW-1185">Reference proteome</keyword>
<dbReference type="InterPro" id="IPR042271">
    <property type="entry name" value="Zinicin_2_N"/>
</dbReference>
<name>A0A0W1KKQ0_9ACTO</name>
<dbReference type="Pfam" id="PF10103">
    <property type="entry name" value="Zincin_2"/>
    <property type="match status" value="2"/>
</dbReference>
<gene>
    <name evidence="1" type="ORF">AQZ59_00768</name>
</gene>
<evidence type="ECO:0000313" key="2">
    <source>
        <dbReference type="Proteomes" id="UP000054404"/>
    </source>
</evidence>
<organism evidence="1 2">
    <name type="scientific">Trueperella bernardiae</name>
    <dbReference type="NCBI Taxonomy" id="59561"/>
    <lineage>
        <taxon>Bacteria</taxon>
        <taxon>Bacillati</taxon>
        <taxon>Actinomycetota</taxon>
        <taxon>Actinomycetes</taxon>
        <taxon>Actinomycetales</taxon>
        <taxon>Actinomycetaceae</taxon>
        <taxon>Trueperella</taxon>
    </lineage>
</organism>
<dbReference type="PATRIC" id="fig|59561.3.peg.760"/>
<dbReference type="STRING" id="59561.AQZ59_00768"/>
<dbReference type="RefSeq" id="WP_062613294.1">
    <property type="nucleotide sequence ID" value="NZ_LNIZ01000003.1"/>
</dbReference>
<evidence type="ECO:0008006" key="3">
    <source>
        <dbReference type="Google" id="ProtNLM"/>
    </source>
</evidence>
<dbReference type="PANTHER" id="PTHR39420">
    <property type="match status" value="1"/>
</dbReference>
<protein>
    <recommendedName>
        <fullName evidence="3">Hydrolase</fullName>
    </recommendedName>
</protein>
<evidence type="ECO:0000313" key="1">
    <source>
        <dbReference type="EMBL" id="KTF04247.1"/>
    </source>
</evidence>